<name>A0A1G2QKQ0_9BACT</name>
<reference evidence="3 4" key="1">
    <citation type="journal article" date="2016" name="Nat. Commun.">
        <title>Thousands of microbial genomes shed light on interconnected biogeochemical processes in an aquifer system.</title>
        <authorList>
            <person name="Anantharaman K."/>
            <person name="Brown C.T."/>
            <person name="Hug L.A."/>
            <person name="Sharon I."/>
            <person name="Castelle C.J."/>
            <person name="Probst A.J."/>
            <person name="Thomas B.C."/>
            <person name="Singh A."/>
            <person name="Wilkins M.J."/>
            <person name="Karaoz U."/>
            <person name="Brodie E.L."/>
            <person name="Williams K.H."/>
            <person name="Hubbard S.S."/>
            <person name="Banfield J.F."/>
        </authorList>
    </citation>
    <scope>NUCLEOTIDE SEQUENCE [LARGE SCALE GENOMIC DNA]</scope>
</reference>
<gene>
    <name evidence="3" type="ORF">A2556_02460</name>
</gene>
<evidence type="ECO:0000313" key="4">
    <source>
        <dbReference type="Proteomes" id="UP000177140"/>
    </source>
</evidence>
<evidence type="ECO:0000256" key="1">
    <source>
        <dbReference type="SAM" id="Phobius"/>
    </source>
</evidence>
<dbReference type="InterPro" id="IPR018649">
    <property type="entry name" value="SHOCT"/>
</dbReference>
<evidence type="ECO:0000313" key="3">
    <source>
        <dbReference type="EMBL" id="OHA60669.1"/>
    </source>
</evidence>
<dbReference type="Pfam" id="PF09851">
    <property type="entry name" value="SHOCT"/>
    <property type="match status" value="1"/>
</dbReference>
<feature type="domain" description="SHOCT" evidence="2">
    <location>
        <begin position="57"/>
        <end position="82"/>
    </location>
</feature>
<evidence type="ECO:0000259" key="2">
    <source>
        <dbReference type="Pfam" id="PF09851"/>
    </source>
</evidence>
<protein>
    <recommendedName>
        <fullName evidence="2">SHOCT domain-containing protein</fullName>
    </recommendedName>
</protein>
<keyword evidence="1" id="KW-0812">Transmembrane</keyword>
<organism evidence="3 4">
    <name type="scientific">Candidatus Vogelbacteria bacterium RIFOXYD2_FULL_44_9</name>
    <dbReference type="NCBI Taxonomy" id="1802441"/>
    <lineage>
        <taxon>Bacteria</taxon>
        <taxon>Candidatus Vogeliibacteriota</taxon>
    </lineage>
</organism>
<proteinExistence type="predicted"/>
<keyword evidence="1" id="KW-0472">Membrane</keyword>
<sequence length="83" mass="9693">MMYGLYNNYGFGYGMMNGLFGGLMMIVFWAIIIMFVVWGIKEVSGKHRHTDSRDSRTLEILEERYAKGEIDEKEFKAKKKDLS</sequence>
<comment type="caution">
    <text evidence="3">The sequence shown here is derived from an EMBL/GenBank/DDBJ whole genome shotgun (WGS) entry which is preliminary data.</text>
</comment>
<keyword evidence="1" id="KW-1133">Transmembrane helix</keyword>
<dbReference type="Proteomes" id="UP000177140">
    <property type="component" value="Unassembled WGS sequence"/>
</dbReference>
<dbReference type="AlphaFoldDB" id="A0A1G2QKQ0"/>
<feature type="transmembrane region" description="Helical" evidence="1">
    <location>
        <begin position="20"/>
        <end position="40"/>
    </location>
</feature>
<accession>A0A1G2QKQ0</accession>
<dbReference type="EMBL" id="MHTM01000047">
    <property type="protein sequence ID" value="OHA60669.1"/>
    <property type="molecule type" value="Genomic_DNA"/>
</dbReference>